<dbReference type="OrthoDB" id="10249920at2759"/>
<dbReference type="FunFam" id="3.90.79.10:FF:000035">
    <property type="entry name" value="Uridine diphosphate glucose pyrophosphatase"/>
    <property type="match status" value="1"/>
</dbReference>
<dbReference type="NCBIfam" id="TIGR00052">
    <property type="entry name" value="nudix-type nucleoside diphosphatase, YffH/AdpP family"/>
    <property type="match status" value="1"/>
</dbReference>
<proteinExistence type="predicted"/>
<dbReference type="SUPFAM" id="SSF55811">
    <property type="entry name" value="Nudix"/>
    <property type="match status" value="1"/>
</dbReference>
<dbReference type="GO" id="GO:0008768">
    <property type="term" value="F:UDP-sugar diphosphatase activity"/>
    <property type="evidence" value="ECO:0007669"/>
    <property type="project" value="UniProtKB-EC"/>
</dbReference>
<evidence type="ECO:0000256" key="1">
    <source>
        <dbReference type="ARBA" id="ARBA00001946"/>
    </source>
</evidence>
<dbReference type="AlphaFoldDB" id="A0A6J8A6A1"/>
<sequence length="215" mass="24137">MDKISDVTISECAKSRYIKPLRLTYQQNGIKKIWDAMTVHDSVVILIYNVTRDVLVFVKQFRPAVYLCSSKVSEVDGQQVIKHEDNPPSLGLTYELCAGIVDKDTSLEQIAQAELLEECGYKVPLDRLERMCSCRTGVGTAGALQTMYFAEVTDAMRVSKGGGIEEEGEMIDVVDIPVSEAMDFVMDDNVNKPVGMMFAVLWFFQNKNKHYSSKN</sequence>
<dbReference type="GO" id="GO:0006753">
    <property type="term" value="P:nucleoside phosphate metabolic process"/>
    <property type="evidence" value="ECO:0007669"/>
    <property type="project" value="TreeGrafter"/>
</dbReference>
<evidence type="ECO:0000256" key="9">
    <source>
        <dbReference type="ARBA" id="ARBA00066480"/>
    </source>
</evidence>
<dbReference type="GO" id="GO:0019693">
    <property type="term" value="P:ribose phosphate metabolic process"/>
    <property type="evidence" value="ECO:0007669"/>
    <property type="project" value="TreeGrafter"/>
</dbReference>
<comment type="catalytic activity">
    <reaction evidence="7">
        <text>UDP-sugar + H2O = UMP + alpha-D-aldose 1-phosphate.</text>
        <dbReference type="EC" id="3.6.1.45"/>
    </reaction>
</comment>
<dbReference type="Gene3D" id="3.90.79.10">
    <property type="entry name" value="Nucleoside Triphosphate Pyrophosphohydrolase"/>
    <property type="match status" value="1"/>
</dbReference>
<evidence type="ECO:0000256" key="4">
    <source>
        <dbReference type="ARBA" id="ARBA00022490"/>
    </source>
</evidence>
<reference evidence="12 13" key="1">
    <citation type="submission" date="2020-06" db="EMBL/GenBank/DDBJ databases">
        <authorList>
            <person name="Li R."/>
            <person name="Bekaert M."/>
        </authorList>
    </citation>
    <scope>NUCLEOTIDE SEQUENCE [LARGE SCALE GENOMIC DNA]</scope>
    <source>
        <strain evidence="13">wild</strain>
    </source>
</reference>
<dbReference type="Proteomes" id="UP000507470">
    <property type="component" value="Unassembled WGS sequence"/>
</dbReference>
<protein>
    <recommendedName>
        <fullName evidence="10">Uridine diphosphate glucose pyrophosphatase NUDT14</fullName>
        <ecNumber evidence="9">3.6.1.45</ecNumber>
    </recommendedName>
    <alternativeName>
        <fullName evidence="11">Nucleoside diphosphate-linked moiety X motif 14</fullName>
    </alternativeName>
</protein>
<evidence type="ECO:0000256" key="11">
    <source>
        <dbReference type="ARBA" id="ARBA00080475"/>
    </source>
</evidence>
<dbReference type="CDD" id="cd18887">
    <property type="entry name" value="NUDIX_UGPPase_Nudt14"/>
    <property type="match status" value="1"/>
</dbReference>
<comment type="subunit">
    <text evidence="3">Homodimer.</text>
</comment>
<dbReference type="InterPro" id="IPR015797">
    <property type="entry name" value="NUDIX_hydrolase-like_dom_sf"/>
</dbReference>
<comment type="cofactor">
    <cofactor evidence="1">
        <name>Mg(2+)</name>
        <dbReference type="ChEBI" id="CHEBI:18420"/>
    </cofactor>
</comment>
<evidence type="ECO:0000313" key="13">
    <source>
        <dbReference type="Proteomes" id="UP000507470"/>
    </source>
</evidence>
<dbReference type="GO" id="GO:0005737">
    <property type="term" value="C:cytoplasm"/>
    <property type="evidence" value="ECO:0007669"/>
    <property type="project" value="UniProtKB-SubCell"/>
</dbReference>
<organism evidence="12 13">
    <name type="scientific">Mytilus coruscus</name>
    <name type="common">Sea mussel</name>
    <dbReference type="NCBI Taxonomy" id="42192"/>
    <lineage>
        <taxon>Eukaryota</taxon>
        <taxon>Metazoa</taxon>
        <taxon>Spiralia</taxon>
        <taxon>Lophotrochozoa</taxon>
        <taxon>Mollusca</taxon>
        <taxon>Bivalvia</taxon>
        <taxon>Autobranchia</taxon>
        <taxon>Pteriomorphia</taxon>
        <taxon>Mytilida</taxon>
        <taxon>Mytiloidea</taxon>
        <taxon>Mytilidae</taxon>
        <taxon>Mytilinae</taxon>
        <taxon>Mytilus</taxon>
    </lineage>
</organism>
<evidence type="ECO:0000313" key="12">
    <source>
        <dbReference type="EMBL" id="CAC5361093.1"/>
    </source>
</evidence>
<keyword evidence="5 12" id="KW-0378">Hydrolase</keyword>
<dbReference type="EMBL" id="CACVKT020000583">
    <property type="protein sequence ID" value="CAC5361093.1"/>
    <property type="molecule type" value="Genomic_DNA"/>
</dbReference>
<keyword evidence="6" id="KW-0460">Magnesium</keyword>
<evidence type="ECO:0000256" key="7">
    <source>
        <dbReference type="ARBA" id="ARBA00051086"/>
    </source>
</evidence>
<evidence type="ECO:0000256" key="2">
    <source>
        <dbReference type="ARBA" id="ARBA00004496"/>
    </source>
</evidence>
<accession>A0A6J8A6A1</accession>
<keyword evidence="13" id="KW-1185">Reference proteome</keyword>
<evidence type="ECO:0000256" key="3">
    <source>
        <dbReference type="ARBA" id="ARBA00011738"/>
    </source>
</evidence>
<dbReference type="GO" id="GO:0046872">
    <property type="term" value="F:metal ion binding"/>
    <property type="evidence" value="ECO:0007669"/>
    <property type="project" value="InterPro"/>
</dbReference>
<evidence type="ECO:0000256" key="6">
    <source>
        <dbReference type="ARBA" id="ARBA00022842"/>
    </source>
</evidence>
<dbReference type="EC" id="3.6.1.45" evidence="9"/>
<evidence type="ECO:0000256" key="10">
    <source>
        <dbReference type="ARBA" id="ARBA00071467"/>
    </source>
</evidence>
<comment type="function">
    <text evidence="8">Hydrolyzes UDP-glucose to glucose 1-phosphate and UMP and ADP-ribose to ribose 5-phosphate and AMP. The physiological substrate is probably UDP-glucose. Poor activity on other substrates such as ADP-glucose, CDP-glucose, GDP-glucose and GDP-mannose.</text>
</comment>
<dbReference type="PANTHER" id="PTHR11839">
    <property type="entry name" value="UDP/ADP-SUGAR PYROPHOSPHATASE"/>
    <property type="match status" value="1"/>
</dbReference>
<dbReference type="InterPro" id="IPR004385">
    <property type="entry name" value="NDP_pyrophosphatase"/>
</dbReference>
<gene>
    <name evidence="12" type="ORF">MCOR_3344</name>
</gene>
<evidence type="ECO:0000256" key="8">
    <source>
        <dbReference type="ARBA" id="ARBA00054674"/>
    </source>
</evidence>
<dbReference type="PANTHER" id="PTHR11839:SF15">
    <property type="entry name" value="URIDINE DIPHOSPHATE GLUCOSE PYROPHOSPHATASE NUDT14"/>
    <property type="match status" value="1"/>
</dbReference>
<evidence type="ECO:0000256" key="5">
    <source>
        <dbReference type="ARBA" id="ARBA00022801"/>
    </source>
</evidence>
<keyword evidence="4" id="KW-0963">Cytoplasm</keyword>
<comment type="subcellular location">
    <subcellularLocation>
        <location evidence="2">Cytoplasm</location>
    </subcellularLocation>
</comment>
<name>A0A6J8A6A1_MYTCO</name>